<evidence type="ECO:0000313" key="3">
    <source>
        <dbReference type="Proteomes" id="UP000053328"/>
    </source>
</evidence>
<accession>A0A0D1YWL5</accession>
<protein>
    <submittedName>
        <fullName evidence="2">Uncharacterized protein</fullName>
    </submittedName>
</protein>
<dbReference type="OrthoDB" id="4161430at2759"/>
<reference evidence="2 3" key="1">
    <citation type="submission" date="2015-01" db="EMBL/GenBank/DDBJ databases">
        <title>The Genome Sequence of Exophiala spinifera CBS89968.</title>
        <authorList>
            <consortium name="The Broad Institute Genomics Platform"/>
            <person name="Cuomo C."/>
            <person name="de Hoog S."/>
            <person name="Gorbushina A."/>
            <person name="Stielow B."/>
            <person name="Teixiera M."/>
            <person name="Abouelleil A."/>
            <person name="Chapman S.B."/>
            <person name="Priest M."/>
            <person name="Young S.K."/>
            <person name="Wortman J."/>
            <person name="Nusbaum C."/>
            <person name="Birren B."/>
        </authorList>
    </citation>
    <scope>NUCLEOTIDE SEQUENCE [LARGE SCALE GENOMIC DNA]</scope>
    <source>
        <strain evidence="2 3">CBS 89968</strain>
    </source>
</reference>
<dbReference type="HOGENOM" id="CLU_1165822_0_0_1"/>
<evidence type="ECO:0000256" key="1">
    <source>
        <dbReference type="SAM" id="MobiDB-lite"/>
    </source>
</evidence>
<name>A0A0D1YWL5_9EURO</name>
<dbReference type="RefSeq" id="XP_016239912.1">
    <property type="nucleotide sequence ID" value="XM_016374636.1"/>
</dbReference>
<dbReference type="VEuPathDB" id="FungiDB:PV08_00270"/>
<feature type="compositionally biased region" description="Acidic residues" evidence="1">
    <location>
        <begin position="180"/>
        <end position="190"/>
    </location>
</feature>
<organism evidence="2 3">
    <name type="scientific">Exophiala spinifera</name>
    <dbReference type="NCBI Taxonomy" id="91928"/>
    <lineage>
        <taxon>Eukaryota</taxon>
        <taxon>Fungi</taxon>
        <taxon>Dikarya</taxon>
        <taxon>Ascomycota</taxon>
        <taxon>Pezizomycotina</taxon>
        <taxon>Eurotiomycetes</taxon>
        <taxon>Chaetothyriomycetidae</taxon>
        <taxon>Chaetothyriales</taxon>
        <taxon>Herpotrichiellaceae</taxon>
        <taxon>Exophiala</taxon>
    </lineage>
</organism>
<evidence type="ECO:0000313" key="2">
    <source>
        <dbReference type="EMBL" id="KIW19696.1"/>
    </source>
</evidence>
<proteinExistence type="predicted"/>
<keyword evidence="3" id="KW-1185">Reference proteome</keyword>
<dbReference type="Proteomes" id="UP000053328">
    <property type="component" value="Unassembled WGS sequence"/>
</dbReference>
<sequence length="238" mass="25810">MASLTLSISDVEATTLTTTAAATTAAAQASKVEVNLYRSAHLTPHLDHSHALGSTYPSSCATASRIINDLRRSQLPKAQSGLVRLIRAVHLFIALASKEWCKHTTDGNHCNGKTTPCHDEVGSSDDVHGEDETDNGATHGIDEARLIFMVKNSAVLQSIKIRVEIQRAFEEYCAMHDDEELDEKDGDGDGDGDHDGDTNDLIELPSTKHIRLEAQSLLGEFARNPLPDLADLLRGRSC</sequence>
<dbReference type="AlphaFoldDB" id="A0A0D1YWL5"/>
<gene>
    <name evidence="2" type="ORF">PV08_00270</name>
</gene>
<dbReference type="GeneID" id="27327353"/>
<feature type="region of interest" description="Disordered" evidence="1">
    <location>
        <begin position="180"/>
        <end position="202"/>
    </location>
</feature>
<dbReference type="EMBL" id="KN847492">
    <property type="protein sequence ID" value="KIW19696.1"/>
    <property type="molecule type" value="Genomic_DNA"/>
</dbReference>